<feature type="non-terminal residue" evidence="1">
    <location>
        <position position="87"/>
    </location>
</feature>
<name>A0A382R942_9ZZZZ</name>
<proteinExistence type="predicted"/>
<gene>
    <name evidence="1" type="ORF">METZ01_LOCUS346586</name>
</gene>
<sequence length="87" mass="9733">MLILLTFRFWLIVVTGFASSLAGLQIAGACAFEDGLDLPLGASSSKIEKVLAGRYLRHSPHYYRWYLKYRLGKDSPDALPMDVVDRA</sequence>
<organism evidence="1">
    <name type="scientific">marine metagenome</name>
    <dbReference type="NCBI Taxonomy" id="408172"/>
    <lineage>
        <taxon>unclassified sequences</taxon>
        <taxon>metagenomes</taxon>
        <taxon>ecological metagenomes</taxon>
    </lineage>
</organism>
<reference evidence="1" key="1">
    <citation type="submission" date="2018-05" db="EMBL/GenBank/DDBJ databases">
        <authorList>
            <person name="Lanie J.A."/>
            <person name="Ng W.-L."/>
            <person name="Kazmierczak K.M."/>
            <person name="Andrzejewski T.M."/>
            <person name="Davidsen T.M."/>
            <person name="Wayne K.J."/>
            <person name="Tettelin H."/>
            <person name="Glass J.I."/>
            <person name="Rusch D."/>
            <person name="Podicherti R."/>
            <person name="Tsui H.-C.T."/>
            <person name="Winkler M.E."/>
        </authorList>
    </citation>
    <scope>NUCLEOTIDE SEQUENCE</scope>
</reference>
<evidence type="ECO:0000313" key="1">
    <source>
        <dbReference type="EMBL" id="SVC93732.1"/>
    </source>
</evidence>
<dbReference type="AlphaFoldDB" id="A0A382R942"/>
<accession>A0A382R942</accession>
<dbReference type="EMBL" id="UINC01119707">
    <property type="protein sequence ID" value="SVC93732.1"/>
    <property type="molecule type" value="Genomic_DNA"/>
</dbReference>
<protein>
    <submittedName>
        <fullName evidence="1">Uncharacterized protein</fullName>
    </submittedName>
</protein>